<evidence type="ECO:0000256" key="2">
    <source>
        <dbReference type="ARBA" id="ARBA00022908"/>
    </source>
</evidence>
<dbReference type="InterPro" id="IPR004107">
    <property type="entry name" value="Integrase_SAM-like_N"/>
</dbReference>
<evidence type="ECO:0000313" key="9">
    <source>
        <dbReference type="Proteomes" id="UP000244223"/>
    </source>
</evidence>
<dbReference type="GO" id="GO:0003677">
    <property type="term" value="F:DNA binding"/>
    <property type="evidence" value="ECO:0007669"/>
    <property type="project" value="UniProtKB-UniRule"/>
</dbReference>
<accession>A0A2T5IZI0</accession>
<dbReference type="Gene3D" id="1.10.443.10">
    <property type="entry name" value="Intergrase catalytic core"/>
    <property type="match status" value="1"/>
</dbReference>
<sequence length="334" mass="38573">MNPIKSVAKDDSKPEPKVLDLLRQRIRAYHYSIRTEDAYVQWVKRFIWFNEHKHPNLMGKVEIENFLVHLANQGFMSGSSQNQALAALLFFYKQVLGFPAEQFNDILRAKRKTKLPTVLAKQEVERLLDGLEGVIALMAHLLYGTGMRLMECVRLRVQDIDFELNQIMVRNGKGSKDRVTMLPTRLKASLKSQIQSVSQLHQQDKQKGYGEVYLPYALEKKFPYASRELGWQYLFPAQRLSLDPRTQRVRRHHIDEKLLQRQIKLAAIACNLNKHVTPHALRHSFATHLLQAGYDIRTVQELLGHSDVRTTMIYTHVLNQGGKGVISPLDRLDT</sequence>
<evidence type="ECO:0000313" key="8">
    <source>
        <dbReference type="EMBL" id="PTQ89490.1"/>
    </source>
</evidence>
<comment type="caution">
    <text evidence="8">The sequence shown here is derived from an EMBL/GenBank/DDBJ whole genome shotgun (WGS) entry which is preliminary data.</text>
</comment>
<evidence type="ECO:0000256" key="1">
    <source>
        <dbReference type="ARBA" id="ARBA00008857"/>
    </source>
</evidence>
<dbReference type="InterPro" id="IPR011010">
    <property type="entry name" value="DNA_brk_join_enz"/>
</dbReference>
<evidence type="ECO:0000256" key="3">
    <source>
        <dbReference type="ARBA" id="ARBA00023125"/>
    </source>
</evidence>
<dbReference type="NCBIfam" id="TIGR02249">
    <property type="entry name" value="integrase_gron"/>
    <property type="match status" value="1"/>
</dbReference>
<evidence type="ECO:0000259" key="7">
    <source>
        <dbReference type="PROSITE" id="PS51900"/>
    </source>
</evidence>
<dbReference type="PROSITE" id="PS51900">
    <property type="entry name" value="CB"/>
    <property type="match status" value="1"/>
</dbReference>
<dbReference type="GO" id="GO:0006310">
    <property type="term" value="P:DNA recombination"/>
    <property type="evidence" value="ECO:0007669"/>
    <property type="project" value="UniProtKB-KW"/>
</dbReference>
<dbReference type="Pfam" id="PF00589">
    <property type="entry name" value="Phage_integrase"/>
    <property type="match status" value="1"/>
</dbReference>
<dbReference type="EMBL" id="QAON01000006">
    <property type="protein sequence ID" value="PTQ89490.1"/>
    <property type="molecule type" value="Genomic_DNA"/>
</dbReference>
<dbReference type="RefSeq" id="WP_107865456.1">
    <property type="nucleotide sequence ID" value="NZ_QAON01000006.1"/>
</dbReference>
<keyword evidence="4" id="KW-0233">DNA recombination</keyword>
<dbReference type="Gene3D" id="1.10.150.130">
    <property type="match status" value="1"/>
</dbReference>
<organism evidence="8 9">
    <name type="scientific">Agitococcus lubricus</name>
    <dbReference type="NCBI Taxonomy" id="1077255"/>
    <lineage>
        <taxon>Bacteria</taxon>
        <taxon>Pseudomonadati</taxon>
        <taxon>Pseudomonadota</taxon>
        <taxon>Gammaproteobacteria</taxon>
        <taxon>Moraxellales</taxon>
        <taxon>Moraxellaceae</taxon>
        <taxon>Agitococcus</taxon>
    </lineage>
</organism>
<protein>
    <submittedName>
        <fullName evidence="8">Integron integrase</fullName>
    </submittedName>
</protein>
<dbReference type="InterPro" id="IPR010998">
    <property type="entry name" value="Integrase_recombinase_N"/>
</dbReference>
<dbReference type="InterPro" id="IPR050090">
    <property type="entry name" value="Tyrosine_recombinase_XerCD"/>
</dbReference>
<evidence type="ECO:0000256" key="5">
    <source>
        <dbReference type="PROSITE-ProRule" id="PRU01248"/>
    </source>
</evidence>
<keyword evidence="3 5" id="KW-0238">DNA-binding</keyword>
<keyword evidence="9" id="KW-1185">Reference proteome</keyword>
<dbReference type="CDD" id="cd01193">
    <property type="entry name" value="INT_IntI_C"/>
    <property type="match status" value="1"/>
</dbReference>
<feature type="domain" description="Core-binding (CB)" evidence="7">
    <location>
        <begin position="17"/>
        <end position="96"/>
    </location>
</feature>
<dbReference type="AlphaFoldDB" id="A0A2T5IZI0"/>
<dbReference type="SUPFAM" id="SSF56349">
    <property type="entry name" value="DNA breaking-rejoining enzymes"/>
    <property type="match status" value="1"/>
</dbReference>
<dbReference type="InterPro" id="IPR011946">
    <property type="entry name" value="Integrase_integron-type"/>
</dbReference>
<evidence type="ECO:0000259" key="6">
    <source>
        <dbReference type="PROSITE" id="PS51898"/>
    </source>
</evidence>
<dbReference type="PANTHER" id="PTHR30349:SF64">
    <property type="entry name" value="PROPHAGE INTEGRASE INTD-RELATED"/>
    <property type="match status" value="1"/>
</dbReference>
<gene>
    <name evidence="8" type="ORF">C8N29_10621</name>
</gene>
<dbReference type="GO" id="GO:0015074">
    <property type="term" value="P:DNA integration"/>
    <property type="evidence" value="ECO:0007669"/>
    <property type="project" value="UniProtKB-KW"/>
</dbReference>
<reference evidence="8 9" key="1">
    <citation type="submission" date="2018-04" db="EMBL/GenBank/DDBJ databases">
        <title>Genomic Encyclopedia of Archaeal and Bacterial Type Strains, Phase II (KMG-II): from individual species to whole genera.</title>
        <authorList>
            <person name="Goeker M."/>
        </authorList>
    </citation>
    <scope>NUCLEOTIDE SEQUENCE [LARGE SCALE GENOMIC DNA]</scope>
    <source>
        <strain evidence="8 9">DSM 5822</strain>
    </source>
</reference>
<dbReference type="PANTHER" id="PTHR30349">
    <property type="entry name" value="PHAGE INTEGRASE-RELATED"/>
    <property type="match status" value="1"/>
</dbReference>
<dbReference type="Pfam" id="PF13495">
    <property type="entry name" value="Phage_int_SAM_4"/>
    <property type="match status" value="1"/>
</dbReference>
<proteinExistence type="inferred from homology"/>
<evidence type="ECO:0000256" key="4">
    <source>
        <dbReference type="ARBA" id="ARBA00023172"/>
    </source>
</evidence>
<comment type="similarity">
    <text evidence="1">Belongs to the 'phage' integrase family.</text>
</comment>
<name>A0A2T5IZI0_9GAMM</name>
<dbReference type="InterPro" id="IPR044068">
    <property type="entry name" value="CB"/>
</dbReference>
<dbReference type="PROSITE" id="PS51898">
    <property type="entry name" value="TYR_RECOMBINASE"/>
    <property type="match status" value="1"/>
</dbReference>
<dbReference type="OrthoDB" id="9801717at2"/>
<keyword evidence="2" id="KW-0229">DNA integration</keyword>
<feature type="domain" description="Tyr recombinase" evidence="6">
    <location>
        <begin position="114"/>
        <end position="327"/>
    </location>
</feature>
<dbReference type="InterPro" id="IPR002104">
    <property type="entry name" value="Integrase_catalytic"/>
</dbReference>
<dbReference type="InterPro" id="IPR013762">
    <property type="entry name" value="Integrase-like_cat_sf"/>
</dbReference>
<dbReference type="Proteomes" id="UP000244223">
    <property type="component" value="Unassembled WGS sequence"/>
</dbReference>